<dbReference type="PANTHER" id="PTHR28533">
    <property type="entry name" value="PROTEIN PBN1"/>
    <property type="match status" value="1"/>
</dbReference>
<name>A0A6J3M3W7_9PEZI</name>
<reference evidence="13" key="2">
    <citation type="submission" date="2020-04" db="EMBL/GenBank/DDBJ databases">
        <authorList>
            <consortium name="NCBI Genome Project"/>
        </authorList>
    </citation>
    <scope>NUCLEOTIDE SEQUENCE</scope>
    <source>
        <strain evidence="13">CBS 342.82</strain>
    </source>
</reference>
<evidence type="ECO:0000256" key="9">
    <source>
        <dbReference type="ARBA" id="ARBA00023136"/>
    </source>
</evidence>
<evidence type="ECO:0000256" key="6">
    <source>
        <dbReference type="ARBA" id="ARBA00022692"/>
    </source>
</evidence>
<keyword evidence="6 11" id="KW-0812">Transmembrane</keyword>
<dbReference type="GO" id="GO:0006506">
    <property type="term" value="P:GPI anchor biosynthetic process"/>
    <property type="evidence" value="ECO:0007669"/>
    <property type="project" value="UniProtKB-UniPathway"/>
</dbReference>
<dbReference type="PANTHER" id="PTHR28533:SF1">
    <property type="entry name" value="PROTEIN PBN1"/>
    <property type="match status" value="1"/>
</dbReference>
<evidence type="ECO:0000256" key="3">
    <source>
        <dbReference type="ARBA" id="ARBA00010345"/>
    </source>
</evidence>
<dbReference type="OrthoDB" id="5546453at2759"/>
<evidence type="ECO:0000256" key="7">
    <source>
        <dbReference type="ARBA" id="ARBA00022824"/>
    </source>
</evidence>
<organism evidence="13">
    <name type="scientific">Dissoconium aciculare CBS 342.82</name>
    <dbReference type="NCBI Taxonomy" id="1314786"/>
    <lineage>
        <taxon>Eukaryota</taxon>
        <taxon>Fungi</taxon>
        <taxon>Dikarya</taxon>
        <taxon>Ascomycota</taxon>
        <taxon>Pezizomycotina</taxon>
        <taxon>Dothideomycetes</taxon>
        <taxon>Dothideomycetidae</taxon>
        <taxon>Mycosphaerellales</taxon>
        <taxon>Dissoconiaceae</taxon>
        <taxon>Dissoconium</taxon>
    </lineage>
</organism>
<dbReference type="InterPro" id="IPR042322">
    <property type="entry name" value="Pbn1"/>
</dbReference>
<dbReference type="AlphaFoldDB" id="A0A6J3M3W7"/>
<keyword evidence="5 11" id="KW-0337">GPI-anchor biosynthesis</keyword>
<gene>
    <name evidence="13" type="ORF">K489DRAFT_379952</name>
</gene>
<evidence type="ECO:0000313" key="12">
    <source>
        <dbReference type="Proteomes" id="UP000504637"/>
    </source>
</evidence>
<dbReference type="Pfam" id="PF08320">
    <property type="entry name" value="PIG-X"/>
    <property type="match status" value="1"/>
</dbReference>
<dbReference type="UniPathway" id="UPA00196"/>
<keyword evidence="10" id="KW-0325">Glycoprotein</keyword>
<evidence type="ECO:0000256" key="2">
    <source>
        <dbReference type="ARBA" id="ARBA00004687"/>
    </source>
</evidence>
<sequence length="548" mass="61013">MKERRTFLLPPNSGLTKEDVVVTASTLEFSRHKDAAVERRMTLNVTDLPEKFHKALAYFDDLHIRFESPRDDAEVQSSQVNTPVVARLPPGLHIFFTPRLETNRDADHASEILCAALRPLLDSSAKCLPGSEGKTFTELATLYKRSGRLLSQQFYHNLVHSSPAFEIVREHLCFTRAQNPTIETLCDIFSTASYARHLDIDYDASANLMLVTAFWTSHDLRELTERPKYPLHKAEKPPTGTSLEIGVLEPQTAKNPEELSVGGLLTLVGEVDHASGTLFSFPARHHPTQRGVHYTAQFQKPTGLHPKLSLTFPADTLVPPQSSEPSSCSLHAHWTLPSSLFIDRYQFSDPLVLSSQNLIDLKSLSGEEDLEAPDWAIPTWGSSALFTLAYPNTTATDQDWTVTIPTHLRYMTFPSQPEHGQRRSTVEIPWPTVFWACGDAQAGLNLVRNPFDRRDLGYDGLFAPDTLYYHVPPAPGREVARSGDHRGVKLMESLEVPTLDAEKAEWVTVATAAVVLVGFLWICSRLLFAGAGAAKSAEAKKKDEKKVQ</sequence>
<proteinExistence type="inferred from homology"/>
<evidence type="ECO:0000256" key="4">
    <source>
        <dbReference type="ARBA" id="ARBA00020410"/>
    </source>
</evidence>
<comment type="pathway">
    <text evidence="2 11">Glycolipid biosynthesis; glycosylphosphatidylinositol-anchor biosynthesis.</text>
</comment>
<dbReference type="GeneID" id="54362575"/>
<feature type="transmembrane region" description="Helical" evidence="11">
    <location>
        <begin position="506"/>
        <end position="528"/>
    </location>
</feature>
<dbReference type="RefSeq" id="XP_033459624.1">
    <property type="nucleotide sequence ID" value="XM_033604775.1"/>
</dbReference>
<dbReference type="SMART" id="SM00780">
    <property type="entry name" value="PIG-X"/>
    <property type="match status" value="1"/>
</dbReference>
<evidence type="ECO:0000256" key="11">
    <source>
        <dbReference type="RuleBase" id="RU366056"/>
    </source>
</evidence>
<keyword evidence="9 11" id="KW-0472">Membrane</keyword>
<accession>A0A6J3M3W7</accession>
<evidence type="ECO:0000256" key="10">
    <source>
        <dbReference type="ARBA" id="ARBA00023180"/>
    </source>
</evidence>
<evidence type="ECO:0000256" key="1">
    <source>
        <dbReference type="ARBA" id="ARBA00004643"/>
    </source>
</evidence>
<dbReference type="GO" id="GO:0000030">
    <property type="term" value="F:mannosyltransferase activity"/>
    <property type="evidence" value="ECO:0007669"/>
    <property type="project" value="TreeGrafter"/>
</dbReference>
<dbReference type="InterPro" id="IPR013233">
    <property type="entry name" value="PIG-X/PBN1"/>
</dbReference>
<dbReference type="Proteomes" id="UP000504637">
    <property type="component" value="Unplaced"/>
</dbReference>
<evidence type="ECO:0000256" key="5">
    <source>
        <dbReference type="ARBA" id="ARBA00022502"/>
    </source>
</evidence>
<evidence type="ECO:0000256" key="8">
    <source>
        <dbReference type="ARBA" id="ARBA00022989"/>
    </source>
</evidence>
<dbReference type="GO" id="GO:1990529">
    <property type="term" value="C:glycosylphosphatidylinositol-mannosyltransferase I complex"/>
    <property type="evidence" value="ECO:0007669"/>
    <property type="project" value="TreeGrafter"/>
</dbReference>
<keyword evidence="7 11" id="KW-0256">Endoplasmic reticulum</keyword>
<comment type="similarity">
    <text evidence="3 11">Belongs to the PIGX family.</text>
</comment>
<evidence type="ECO:0000313" key="13">
    <source>
        <dbReference type="RefSeq" id="XP_033459624.1"/>
    </source>
</evidence>
<dbReference type="GO" id="GO:0005789">
    <property type="term" value="C:endoplasmic reticulum membrane"/>
    <property type="evidence" value="ECO:0007669"/>
    <property type="project" value="UniProtKB-SubCell"/>
</dbReference>
<keyword evidence="8 11" id="KW-1133">Transmembrane helix</keyword>
<reference evidence="13" key="3">
    <citation type="submission" date="2025-08" db="UniProtKB">
        <authorList>
            <consortium name="RefSeq"/>
        </authorList>
    </citation>
    <scope>IDENTIFICATION</scope>
    <source>
        <strain evidence="13">CBS 342.82</strain>
    </source>
</reference>
<protein>
    <recommendedName>
        <fullName evidence="4 11">Protein PBN1</fullName>
    </recommendedName>
</protein>
<reference evidence="13" key="1">
    <citation type="submission" date="2020-01" db="EMBL/GenBank/DDBJ databases">
        <authorList>
            <consortium name="DOE Joint Genome Institute"/>
            <person name="Haridas S."/>
            <person name="Albert R."/>
            <person name="Binder M."/>
            <person name="Bloem J."/>
            <person name="Labutti K."/>
            <person name="Salamov A."/>
            <person name="Andreopoulos B."/>
            <person name="Baker S.E."/>
            <person name="Barry K."/>
            <person name="Bills G."/>
            <person name="Bluhm B.H."/>
            <person name="Cannon C."/>
            <person name="Castanera R."/>
            <person name="Culley D.E."/>
            <person name="Daum C."/>
            <person name="Ezra D."/>
            <person name="Gonzalez J.B."/>
            <person name="Henrissat B."/>
            <person name="Kuo A."/>
            <person name="Liang C."/>
            <person name="Lipzen A."/>
            <person name="Lutzoni F."/>
            <person name="Magnuson J."/>
            <person name="Mondo S."/>
            <person name="Nolan M."/>
            <person name="Ohm R."/>
            <person name="Pangilinan J."/>
            <person name="Park H.-J."/>
            <person name="Ramirez L."/>
            <person name="Alfaro M."/>
            <person name="Sun H."/>
            <person name="Tritt A."/>
            <person name="Yoshinaga Y."/>
            <person name="Zwiers L.-H."/>
            <person name="Turgeon B.G."/>
            <person name="Goodwin S.B."/>
            <person name="Spatafora J.W."/>
            <person name="Crous P.W."/>
            <person name="Grigoriev I.V."/>
        </authorList>
    </citation>
    <scope>NUCLEOTIDE SEQUENCE</scope>
    <source>
        <strain evidence="13">CBS 342.82</strain>
    </source>
</reference>
<comment type="function">
    <text evidence="11">Required for proper folding and/or the stability of a subset of proteins in the endoplasmic reticulum. Component of glycosylphosphatidylinositol-mannosyltransferase 1 which transfers the first of the 4 mannoses in the GPI-anchor precursors during GPI-anchor biosynthesis. Probably acts by stabilizing the mannosyltransferase GPI14.</text>
</comment>
<comment type="subcellular location">
    <subcellularLocation>
        <location evidence="11">Endoplasmic reticulum membrane</location>
        <topology evidence="11">Single-pass membrane protein</topology>
    </subcellularLocation>
    <subcellularLocation>
        <location evidence="1">Endoplasmic reticulum membrane</location>
        <topology evidence="1">Single-pass type III membrane protein</topology>
    </subcellularLocation>
</comment>
<keyword evidence="12" id="KW-1185">Reference proteome</keyword>